<dbReference type="PROSITE" id="PS50089">
    <property type="entry name" value="ZF_RING_2"/>
    <property type="match status" value="1"/>
</dbReference>
<dbReference type="CDD" id="cd06974">
    <property type="entry name" value="TerD_like"/>
    <property type="match status" value="1"/>
</dbReference>
<dbReference type="PANTHER" id="PTHR32097">
    <property type="entry name" value="CAMP-BINDING PROTEIN 1-RELATED"/>
    <property type="match status" value="1"/>
</dbReference>
<dbReference type="PROSITE" id="PS00518">
    <property type="entry name" value="ZF_RING_1"/>
    <property type="match status" value="1"/>
</dbReference>
<evidence type="ECO:0000256" key="4">
    <source>
        <dbReference type="SAM" id="MobiDB-lite"/>
    </source>
</evidence>
<keyword evidence="7" id="KW-1185">Reference proteome</keyword>
<dbReference type="InterPro" id="IPR001841">
    <property type="entry name" value="Znf_RING"/>
</dbReference>
<accession>A0ABN3HT46</accession>
<gene>
    <name evidence="6" type="ORF">GCM10010420_07160</name>
</gene>
<evidence type="ECO:0000256" key="3">
    <source>
        <dbReference type="ARBA" id="ARBA00022833"/>
    </source>
</evidence>
<evidence type="ECO:0000259" key="5">
    <source>
        <dbReference type="PROSITE" id="PS50089"/>
    </source>
</evidence>
<protein>
    <recommendedName>
        <fullName evidence="5">RING-type domain-containing protein</fullName>
    </recommendedName>
</protein>
<keyword evidence="2" id="KW-0863">Zinc-finger</keyword>
<dbReference type="RefSeq" id="WP_344629325.1">
    <property type="nucleotide sequence ID" value="NZ_BAAATJ010000002.1"/>
</dbReference>
<evidence type="ECO:0000256" key="2">
    <source>
        <dbReference type="ARBA" id="ARBA00022771"/>
    </source>
</evidence>
<dbReference type="NCBIfam" id="NF041916">
    <property type="entry name" value="RING_SCO0854"/>
    <property type="match status" value="1"/>
</dbReference>
<keyword evidence="3" id="KW-0862">Zinc</keyword>
<evidence type="ECO:0000313" key="7">
    <source>
        <dbReference type="Proteomes" id="UP001500058"/>
    </source>
</evidence>
<dbReference type="EMBL" id="BAAATJ010000002">
    <property type="protein sequence ID" value="GAA2386866.1"/>
    <property type="molecule type" value="Genomic_DNA"/>
</dbReference>
<dbReference type="InterPro" id="IPR051324">
    <property type="entry name" value="Stress/Tellurium_Resist"/>
</dbReference>
<name>A0ABN3HT46_9ACTN</name>
<evidence type="ECO:0000256" key="1">
    <source>
        <dbReference type="ARBA" id="ARBA00022723"/>
    </source>
</evidence>
<dbReference type="Gene3D" id="2.60.60.30">
    <property type="entry name" value="sav2460 like domains"/>
    <property type="match status" value="1"/>
</dbReference>
<keyword evidence="1" id="KW-0479">Metal-binding</keyword>
<feature type="domain" description="RING-type" evidence="5">
    <location>
        <begin position="138"/>
        <end position="179"/>
    </location>
</feature>
<dbReference type="Proteomes" id="UP001500058">
    <property type="component" value="Unassembled WGS sequence"/>
</dbReference>
<sequence length="954" mass="101724">MAVTRAGDRTGVTTATAADDLEGLLLRRFSTVYVAAPADGARVDPRVNAAGLTALEADLAARGHVLTAPLRAALAALPPADLAGHGIRLLGRIDALLGADREHTPLFRGFPDSVPDHAHSLYSERILAFLLSQPHQPCVSCGRTGDIGALAPCAHLVCSECLEQAAGEEDACTFPCPVCGAGVADPADPYLRLPGPRRLRRLFGRRRTADGRKAENKRKAEDERKAEGGRKAENKQKAEDGRKAGAPDDTPPLRPLRLGEGAGPRHGAGLVLAGLLARRTPLSPQDREDLAAVLPHADPGLDWLPEEIPVRETKAAVLAALLDRPDTAPAAQEALRTRLDTATDVLRLLWAHSGAEPDLLTPPRLRSVPRPLRRELLGVLDALPPETVAEDMLRRPQAWKRAGEVLHPFEHRNRFPRAAVAFAAVRGTDLGPEEAGWLLDAADGLDGRARLVAGRPGGAVRLAVRTFVSETEELLARGDTAGATALLLRRPGELVRRLHHLLRVHSVWTGGDGLPPGLSEGLPAALRRVGPGPLLSAWGRLRVPHEAGERRVFFPRGTIALAHGADDHAPPVPRAAAEAVCTALEGELLRRARESAGEPRGVSVLDAGLADLVAPFAERTTARALVAVPRGSRLALPGGGRLRLFLHWMQNKGQRVDLDLSVALYDAEWNFVGLCDYTHLNFARRAAVHSGDHTSAPPPDGATEFVDLDVEALEAAGARYAVTVVFSYNNVPFDELADAFAGVMPLPGGKAGDRGRQFDPRLVRQRFDLAGSARVCMPMVLDLAGRTALWTDTNLSVSGGLHNVYRHRERLGRLASDLTVHFAPGARATVWDLAVRLAAAGSPEVWVRSADGLSLARYRRGAEEDAGAFTARVAEGRAHDDLRTGDAEEITEELAGVLSGDGRFAALVHGDLPAEWGSGELYRLFPGPLDAGTGPDVRLLTAGDLLARFAPAAG</sequence>
<comment type="caution">
    <text evidence="6">The sequence shown here is derived from an EMBL/GenBank/DDBJ whole genome shotgun (WGS) entry which is preliminary data.</text>
</comment>
<reference evidence="6 7" key="1">
    <citation type="journal article" date="2019" name="Int. J. Syst. Evol. Microbiol.">
        <title>The Global Catalogue of Microorganisms (GCM) 10K type strain sequencing project: providing services to taxonomists for standard genome sequencing and annotation.</title>
        <authorList>
            <consortium name="The Broad Institute Genomics Platform"/>
            <consortium name="The Broad Institute Genome Sequencing Center for Infectious Disease"/>
            <person name="Wu L."/>
            <person name="Ma J."/>
        </authorList>
    </citation>
    <scope>NUCLEOTIDE SEQUENCE [LARGE SCALE GENOMIC DNA]</scope>
    <source>
        <strain evidence="6 7">JCM 6921</strain>
    </source>
</reference>
<dbReference type="PANTHER" id="PTHR32097:SF18">
    <property type="entry name" value="RING-TYPE DOMAIN-CONTAINING PROTEIN"/>
    <property type="match status" value="1"/>
</dbReference>
<organism evidence="6 7">
    <name type="scientific">Streptomyces glaucosporus</name>
    <dbReference type="NCBI Taxonomy" id="284044"/>
    <lineage>
        <taxon>Bacteria</taxon>
        <taxon>Bacillati</taxon>
        <taxon>Actinomycetota</taxon>
        <taxon>Actinomycetes</taxon>
        <taxon>Kitasatosporales</taxon>
        <taxon>Streptomycetaceae</taxon>
        <taxon>Streptomyces</taxon>
    </lineage>
</organism>
<feature type="compositionally biased region" description="Basic and acidic residues" evidence="4">
    <location>
        <begin position="207"/>
        <end position="246"/>
    </location>
</feature>
<feature type="region of interest" description="Disordered" evidence="4">
    <location>
        <begin position="201"/>
        <end position="263"/>
    </location>
</feature>
<evidence type="ECO:0000313" key="6">
    <source>
        <dbReference type="EMBL" id="GAA2386866.1"/>
    </source>
</evidence>
<dbReference type="InterPro" id="IPR017907">
    <property type="entry name" value="Znf_RING_CS"/>
</dbReference>
<dbReference type="InterPro" id="IPR003325">
    <property type="entry name" value="TerD"/>
</dbReference>
<proteinExistence type="predicted"/>